<dbReference type="InterPro" id="IPR036291">
    <property type="entry name" value="NAD(P)-bd_dom_sf"/>
</dbReference>
<dbReference type="Proteomes" id="UP001235030">
    <property type="component" value="Chromosome"/>
</dbReference>
<evidence type="ECO:0000256" key="1">
    <source>
        <dbReference type="ARBA" id="ARBA00010928"/>
    </source>
</evidence>
<sequence length="427" mass="48503">MKKISVAVIGAGSRGMNAYAPYLLENPNLGEIIAVAEPKEEKRSNFKNRYNIKEENTFKSYEELLSKQKLSDAIIIANSDESHFEPTKIALEKGYHVLLEKPMSNKLEEVIKLGQLAKKHKDQVFMICHVLRYTPFFSELKRIVDSKELGDLISIQHNENIGYYHFAHSYTRGNWRNSNETSPLILAKSCHDLDILLWLTGKSCKYISSFGCLSHMKEENFKENMANKCVDCEVERTCPYSAKKIYLEDDVLKASLYAVDANPTKENLAKAITTGPFGRCVYKCDNNVVDHMVSILEFEDSITATFNLSAFTKDCTRTIKLMFSHGEVGGDFHKNVIEVHKFGDNHHTVIHPKVIKSGHGGGDFKLMEEFMKAVSSNNKEVKTSAITSVESHVMAFAGEYSRLNHEVVNVEKFWNNQIKRSYFTIGE</sequence>
<feature type="domain" description="Gfo/Idh/MocA-like oxidoreductase N-terminal" evidence="2">
    <location>
        <begin position="4"/>
        <end position="126"/>
    </location>
</feature>
<dbReference type="InterPro" id="IPR000683">
    <property type="entry name" value="Gfo/Idh/MocA-like_OxRdtase_N"/>
</dbReference>
<evidence type="ECO:0000313" key="4">
    <source>
        <dbReference type="EMBL" id="WMT80353.1"/>
    </source>
</evidence>
<organism evidence="4 5">
    <name type="scientific">Terrisporobacter mayombei</name>
    <dbReference type="NCBI Taxonomy" id="1541"/>
    <lineage>
        <taxon>Bacteria</taxon>
        <taxon>Bacillati</taxon>
        <taxon>Bacillota</taxon>
        <taxon>Clostridia</taxon>
        <taxon>Peptostreptococcales</taxon>
        <taxon>Peptostreptococcaceae</taxon>
        <taxon>Terrisporobacter</taxon>
    </lineage>
</organism>
<dbReference type="InterPro" id="IPR051450">
    <property type="entry name" value="Gfo/Idh/MocA_Oxidoreductases"/>
</dbReference>
<evidence type="ECO:0000313" key="5">
    <source>
        <dbReference type="Proteomes" id="UP001235030"/>
    </source>
</evidence>
<dbReference type="EMBL" id="CP101637">
    <property type="protein sequence ID" value="WMT80353.1"/>
    <property type="molecule type" value="Genomic_DNA"/>
</dbReference>
<dbReference type="EC" id="1.1.1.369" evidence="4"/>
<keyword evidence="4" id="KW-0560">Oxidoreductase</keyword>
<dbReference type="GO" id="GO:0016491">
    <property type="term" value="F:oxidoreductase activity"/>
    <property type="evidence" value="ECO:0007669"/>
    <property type="project" value="UniProtKB-KW"/>
</dbReference>
<gene>
    <name evidence="4" type="primary">iolG_1</name>
    <name evidence="4" type="ORF">TEMA_06680</name>
</gene>
<dbReference type="RefSeq" id="WP_228104604.1">
    <property type="nucleotide sequence ID" value="NZ_CP101637.1"/>
</dbReference>
<dbReference type="Gene3D" id="3.40.50.720">
    <property type="entry name" value="NAD(P)-binding Rossmann-like Domain"/>
    <property type="match status" value="1"/>
</dbReference>
<dbReference type="SUPFAM" id="SSF51735">
    <property type="entry name" value="NAD(P)-binding Rossmann-fold domains"/>
    <property type="match status" value="1"/>
</dbReference>
<dbReference type="Pfam" id="PF02894">
    <property type="entry name" value="GFO_IDH_MocA_C"/>
    <property type="match status" value="1"/>
</dbReference>
<dbReference type="SUPFAM" id="SSF55347">
    <property type="entry name" value="Glyceraldehyde-3-phosphate dehydrogenase-like, C-terminal domain"/>
    <property type="match status" value="1"/>
</dbReference>
<accession>A0ABY9PYM8</accession>
<dbReference type="InterPro" id="IPR004104">
    <property type="entry name" value="Gfo/Idh/MocA-like_OxRdtase_C"/>
</dbReference>
<protein>
    <submittedName>
        <fullName evidence="4">Inositol 2-dehydrogenase/D-chiro-inositol 3-dehydrogenase</fullName>
        <ecNumber evidence="4">1.1.1.369</ecNumber>
    </submittedName>
</protein>
<reference evidence="4 5" key="1">
    <citation type="submission" date="2022-07" db="EMBL/GenBank/DDBJ databases">
        <title>Genome sequence of Terrisporobacter mayombei DSM6539.</title>
        <authorList>
            <person name="Boeer T."/>
            <person name="Bengelsdorf F.R."/>
            <person name="Daniel R."/>
            <person name="Poehlein A."/>
        </authorList>
    </citation>
    <scope>NUCLEOTIDE SEQUENCE [LARGE SCALE GENOMIC DNA]</scope>
    <source>
        <strain evidence="4 5">DSM 6539</strain>
    </source>
</reference>
<feature type="domain" description="Gfo/Idh/MocA-like oxidoreductase C-terminal" evidence="3">
    <location>
        <begin position="141"/>
        <end position="394"/>
    </location>
</feature>
<evidence type="ECO:0000259" key="2">
    <source>
        <dbReference type="Pfam" id="PF01408"/>
    </source>
</evidence>
<proteinExistence type="inferred from homology"/>
<keyword evidence="5" id="KW-1185">Reference proteome</keyword>
<dbReference type="Pfam" id="PF01408">
    <property type="entry name" value="GFO_IDH_MocA"/>
    <property type="match status" value="1"/>
</dbReference>
<comment type="similarity">
    <text evidence="1">Belongs to the Gfo/Idh/MocA family.</text>
</comment>
<name>A0ABY9PYM8_9FIRM</name>
<dbReference type="Gene3D" id="3.30.360.10">
    <property type="entry name" value="Dihydrodipicolinate Reductase, domain 2"/>
    <property type="match status" value="1"/>
</dbReference>
<dbReference type="PANTHER" id="PTHR43377">
    <property type="entry name" value="BILIVERDIN REDUCTASE A"/>
    <property type="match status" value="1"/>
</dbReference>
<dbReference type="PANTHER" id="PTHR43377:SF2">
    <property type="entry name" value="BINDING ROSSMANN FOLD OXIDOREDUCTASE, PUTATIVE (AFU_ORTHOLOGUE AFUA_4G00560)-RELATED"/>
    <property type="match status" value="1"/>
</dbReference>
<evidence type="ECO:0000259" key="3">
    <source>
        <dbReference type="Pfam" id="PF02894"/>
    </source>
</evidence>